<dbReference type="AlphaFoldDB" id="A0A3S2YIV0"/>
<feature type="compositionally biased region" description="Pro residues" evidence="1">
    <location>
        <begin position="374"/>
        <end position="386"/>
    </location>
</feature>
<comment type="caution">
    <text evidence="3">The sequence shown here is derived from an EMBL/GenBank/DDBJ whole genome shotgun (WGS) entry which is preliminary data.</text>
</comment>
<keyword evidence="2" id="KW-0732">Signal</keyword>
<feature type="region of interest" description="Disordered" evidence="1">
    <location>
        <begin position="372"/>
        <end position="394"/>
    </location>
</feature>
<dbReference type="RefSeq" id="WP_127734214.1">
    <property type="nucleotide sequence ID" value="NZ_SACP01000068.1"/>
</dbReference>
<dbReference type="Proteomes" id="UP000286997">
    <property type="component" value="Unassembled WGS sequence"/>
</dbReference>
<organism evidence="3 4">
    <name type="scientific">Methylobacterium oryzihabitans</name>
    <dbReference type="NCBI Taxonomy" id="2499852"/>
    <lineage>
        <taxon>Bacteria</taxon>
        <taxon>Pseudomonadati</taxon>
        <taxon>Pseudomonadota</taxon>
        <taxon>Alphaproteobacteria</taxon>
        <taxon>Hyphomicrobiales</taxon>
        <taxon>Methylobacteriaceae</taxon>
        <taxon>Methylobacterium</taxon>
    </lineage>
</organism>
<feature type="chain" id="PRO_5018628898" evidence="2">
    <location>
        <begin position="28"/>
        <end position="418"/>
    </location>
</feature>
<proteinExistence type="predicted"/>
<dbReference type="EMBL" id="SACP01000068">
    <property type="protein sequence ID" value="RVU11946.1"/>
    <property type="molecule type" value="Genomic_DNA"/>
</dbReference>
<evidence type="ECO:0000256" key="1">
    <source>
        <dbReference type="SAM" id="MobiDB-lite"/>
    </source>
</evidence>
<gene>
    <name evidence="3" type="ORF">EOE48_28340</name>
</gene>
<accession>A0A3S2YIV0</accession>
<evidence type="ECO:0000256" key="2">
    <source>
        <dbReference type="SAM" id="SignalP"/>
    </source>
</evidence>
<protein>
    <submittedName>
        <fullName evidence="3">Chemotaxis protein MotC</fullName>
    </submittedName>
</protein>
<reference evidence="3 4" key="1">
    <citation type="submission" date="2019-01" db="EMBL/GenBank/DDBJ databases">
        <authorList>
            <person name="Chen W.-M."/>
        </authorList>
    </citation>
    <scope>NUCLEOTIDE SEQUENCE [LARGE SCALE GENOMIC DNA]</scope>
    <source>
        <strain evidence="3 4">TER-1</strain>
    </source>
</reference>
<dbReference type="OrthoDB" id="9812933at2"/>
<evidence type="ECO:0000313" key="3">
    <source>
        <dbReference type="EMBL" id="RVU11946.1"/>
    </source>
</evidence>
<feature type="signal peptide" evidence="2">
    <location>
        <begin position="1"/>
        <end position="27"/>
    </location>
</feature>
<evidence type="ECO:0000313" key="4">
    <source>
        <dbReference type="Proteomes" id="UP000286997"/>
    </source>
</evidence>
<name>A0A3S2YIV0_9HYPH</name>
<sequence length="418" mass="44297">MTPRSRAHRFRIAAALLGLGLAGPAAAGGDAGHGDGHGGGKAAVAVEPLPVAARSLPVELVRTLQHLQDQIARGSTQAHLGQRTLIAHIENRLLTQEPATWTEPANLRAAVTFVLSGGGPTILRQILAGDGVPEAELPLVQGALAYLEGREKEARRLLVPIDARKAPPGLAGQLALIQSALVVRDDPAGSLRFLDLARLLAPGTLIEEGALRRQVFVLAQIGDVRAFEALSIQYLRRFRHSVYAGNFRQRFAAALTRLDFAADRGRFARLEAMLNELDPEGRRDLYLLVARAAVDQGRTAAAISAADRAGALAGADRTVLERARLYRSAAGIVVPGRFDEALAGLRAVDRDALPEADATLLDAAFAAARGIRDLPPPAPAEAPPATPAAGRELPQASAIARARSVIQDVDDLMQRSRQ</sequence>
<keyword evidence="4" id="KW-1185">Reference proteome</keyword>
<dbReference type="NCBIfam" id="NF009441">
    <property type="entry name" value="PRK12798.1-3"/>
    <property type="match status" value="1"/>
</dbReference>